<keyword evidence="3" id="KW-1185">Reference proteome</keyword>
<reference evidence="2 3" key="2">
    <citation type="submission" date="2014-05" db="EMBL/GenBank/DDBJ databases">
        <title>Draft genome sequence of Halobacillus karajensis HK-03.</title>
        <authorList>
            <person name="Khelaifia S."/>
            <person name="Croce O."/>
            <person name="Lagier J.C."/>
            <person name="Raoult D."/>
        </authorList>
    </citation>
    <scope>NUCLEOTIDE SEQUENCE [LARGE SCALE GENOMIC DNA]</scope>
    <source>
        <strain evidence="2 3">HD-03</strain>
    </source>
</reference>
<evidence type="ECO:0000313" key="3">
    <source>
        <dbReference type="Proteomes" id="UP000028868"/>
    </source>
</evidence>
<dbReference type="Pfam" id="PF01243">
    <property type="entry name" value="PNPOx_N"/>
    <property type="match status" value="1"/>
</dbReference>
<dbReference type="SUPFAM" id="SSF50475">
    <property type="entry name" value="FMN-binding split barrel"/>
    <property type="match status" value="1"/>
</dbReference>
<proteinExistence type="predicted"/>
<name>A0A024P790_9BACI</name>
<comment type="caution">
    <text evidence="2">The sequence shown here is derived from an EMBL/GenBank/DDBJ whole genome shotgun (WGS) entry which is preliminary data.</text>
</comment>
<reference evidence="3" key="1">
    <citation type="submission" date="2014-03" db="EMBL/GenBank/DDBJ databases">
        <authorList>
            <person name="Urmite Genomes U."/>
        </authorList>
    </citation>
    <scope>NUCLEOTIDE SEQUENCE [LARGE SCALE GENOMIC DNA]</scope>
    <source>
        <strain evidence="3">HD-03</strain>
    </source>
</reference>
<dbReference type="Proteomes" id="UP000028868">
    <property type="component" value="Unassembled WGS sequence"/>
</dbReference>
<gene>
    <name evidence="2" type="ORF">BN983_02459</name>
</gene>
<dbReference type="PANTHER" id="PTHR42815:SF2">
    <property type="entry name" value="FAD-BINDING, PUTATIVE (AFU_ORTHOLOGUE AFUA_6G07600)-RELATED"/>
    <property type="match status" value="1"/>
</dbReference>
<organism evidence="2 3">
    <name type="scientific">Halobacillus karajensis</name>
    <dbReference type="NCBI Taxonomy" id="195088"/>
    <lineage>
        <taxon>Bacteria</taxon>
        <taxon>Bacillati</taxon>
        <taxon>Bacillota</taxon>
        <taxon>Bacilli</taxon>
        <taxon>Bacillales</taxon>
        <taxon>Bacillaceae</taxon>
        <taxon>Halobacillus</taxon>
    </lineage>
</organism>
<dbReference type="PANTHER" id="PTHR42815">
    <property type="entry name" value="FAD-BINDING, PUTATIVE (AFU_ORTHOLOGUE AFUA_6G07600)-RELATED"/>
    <property type="match status" value="1"/>
</dbReference>
<evidence type="ECO:0000259" key="1">
    <source>
        <dbReference type="Pfam" id="PF01243"/>
    </source>
</evidence>
<feature type="domain" description="Pyridoxamine 5'-phosphate oxidase N-terminal" evidence="1">
    <location>
        <begin position="31"/>
        <end position="150"/>
    </location>
</feature>
<dbReference type="EMBL" id="CCDI010000003">
    <property type="protein sequence ID" value="CDQ24187.1"/>
    <property type="molecule type" value="Genomic_DNA"/>
</dbReference>
<dbReference type="InterPro" id="IPR011576">
    <property type="entry name" value="Pyridox_Oxase_N"/>
</dbReference>
<dbReference type="AlphaFoldDB" id="A0A024P790"/>
<dbReference type="InterPro" id="IPR012349">
    <property type="entry name" value="Split_barrel_FMN-bd"/>
</dbReference>
<accession>A0A024P790</accession>
<dbReference type="RefSeq" id="WP_035508872.1">
    <property type="nucleotide sequence ID" value="NZ_CCDH010000001.1"/>
</dbReference>
<sequence length="207" mass="23808">MFRKVIQNEEELRSITGVPSKLVKNKVIHYLDENCMGFMAKSPFLTMATADENGFCDVSPRGDQNGFVHILDEYHFIIPERPGNKRMDSMHNLLSNPHIGLIFFIPGLGETLRVNGRAEIIADEDLLERMAYKGKRPDLGIVVEVEECFIHCAKAFKRSGIWKPETWLKENERPSAVKILAEHVRQSDLDEEDVRQCLDRSYTARLY</sequence>
<evidence type="ECO:0000313" key="2">
    <source>
        <dbReference type="EMBL" id="CDQ24187.1"/>
    </source>
</evidence>
<dbReference type="InterPro" id="IPR024029">
    <property type="entry name" value="Pyridox_Oxase_FMN-dep"/>
</dbReference>
<dbReference type="Gene3D" id="2.30.110.10">
    <property type="entry name" value="Electron Transport, Fmn-binding Protein, Chain A"/>
    <property type="match status" value="1"/>
</dbReference>
<dbReference type="NCBIfam" id="TIGR04025">
    <property type="entry name" value="PPOX_FMN_DR2398"/>
    <property type="match status" value="1"/>
</dbReference>
<protein>
    <submittedName>
        <fullName evidence="2">Pyridoxamine 5'-phosphate oxidase, FMN-binding family</fullName>
    </submittedName>
</protein>